<organism evidence="1 2">
    <name type="scientific">Vigna unguiculata</name>
    <name type="common">Cowpea</name>
    <dbReference type="NCBI Taxonomy" id="3917"/>
    <lineage>
        <taxon>Eukaryota</taxon>
        <taxon>Viridiplantae</taxon>
        <taxon>Streptophyta</taxon>
        <taxon>Embryophyta</taxon>
        <taxon>Tracheophyta</taxon>
        <taxon>Spermatophyta</taxon>
        <taxon>Magnoliopsida</taxon>
        <taxon>eudicotyledons</taxon>
        <taxon>Gunneridae</taxon>
        <taxon>Pentapetalae</taxon>
        <taxon>rosids</taxon>
        <taxon>fabids</taxon>
        <taxon>Fabales</taxon>
        <taxon>Fabaceae</taxon>
        <taxon>Papilionoideae</taxon>
        <taxon>50 kb inversion clade</taxon>
        <taxon>NPAAA clade</taxon>
        <taxon>indigoferoid/millettioid clade</taxon>
        <taxon>Phaseoleae</taxon>
        <taxon>Vigna</taxon>
    </lineage>
</organism>
<accession>A0A4D6NCC5</accession>
<dbReference type="EMBL" id="CP039354">
    <property type="protein sequence ID" value="QCE10189.1"/>
    <property type="molecule type" value="Genomic_DNA"/>
</dbReference>
<gene>
    <name evidence="1" type="ORF">DEO72_LG10g1415</name>
</gene>
<name>A0A4D6NCC5_VIGUN</name>
<sequence>MIYYTFSIQCCLLYTSLHPAPPRGWPGGGHGHGLSLIHISASRAAARLAWWWSRTRAVSYTHLCIPRRRAAGLVVVTDTGCLLYTSLHPAPPRGWPGGGHGHGLSLIHISASRAAARLAWWWSRTRAVSYTHLPMASVARGTEAIDPLLAPGLLGPRPIPLISSHFLASGPTGPRPIPLFGTSFERTGAYTALWLRVFGEPRPKTWL</sequence>
<evidence type="ECO:0000313" key="2">
    <source>
        <dbReference type="Proteomes" id="UP000501690"/>
    </source>
</evidence>
<keyword evidence="2" id="KW-1185">Reference proteome</keyword>
<evidence type="ECO:0000313" key="1">
    <source>
        <dbReference type="EMBL" id="QCE10189.1"/>
    </source>
</evidence>
<reference evidence="1 2" key="1">
    <citation type="submission" date="2019-04" db="EMBL/GenBank/DDBJ databases">
        <title>An improved genome assembly and genetic linkage map for asparagus bean, Vigna unguiculata ssp. sesquipedialis.</title>
        <authorList>
            <person name="Xia Q."/>
            <person name="Zhang R."/>
            <person name="Dong Y."/>
        </authorList>
    </citation>
    <scope>NUCLEOTIDE SEQUENCE [LARGE SCALE GENOMIC DNA]</scope>
    <source>
        <tissue evidence="1">Leaf</tissue>
    </source>
</reference>
<protein>
    <submittedName>
        <fullName evidence="1">Uncharacterized protein</fullName>
    </submittedName>
</protein>
<proteinExistence type="predicted"/>
<dbReference type="Proteomes" id="UP000501690">
    <property type="component" value="Linkage Group LG10"/>
</dbReference>
<dbReference type="AlphaFoldDB" id="A0A4D6NCC5"/>